<organism evidence="2">
    <name type="scientific">termite gut metagenome</name>
    <dbReference type="NCBI Taxonomy" id="433724"/>
    <lineage>
        <taxon>unclassified sequences</taxon>
        <taxon>metagenomes</taxon>
        <taxon>organismal metagenomes</taxon>
    </lineage>
</organism>
<dbReference type="PANTHER" id="PTHR34585:SF22">
    <property type="entry name" value="HELIX-TURN-HELIX DOMAIN-CONTAINING PROTEIN"/>
    <property type="match status" value="1"/>
</dbReference>
<dbReference type="InterPro" id="IPR041657">
    <property type="entry name" value="HTH_17"/>
</dbReference>
<comment type="caution">
    <text evidence="2">The sequence shown here is derived from an EMBL/GenBank/DDBJ whole genome shotgun (WGS) entry which is preliminary data.</text>
</comment>
<dbReference type="EMBL" id="SNRY01000769">
    <property type="protein sequence ID" value="KAA6336703.1"/>
    <property type="molecule type" value="Genomic_DNA"/>
</dbReference>
<dbReference type="InterPro" id="IPR009061">
    <property type="entry name" value="DNA-bd_dom_put_sf"/>
</dbReference>
<name>A0A5J4RUR8_9ZZZZ</name>
<protein>
    <recommendedName>
        <fullName evidence="1">Helix-turn-helix domain-containing protein</fullName>
    </recommendedName>
</protein>
<dbReference type="SUPFAM" id="SSF46955">
    <property type="entry name" value="Putative DNA-binding domain"/>
    <property type="match status" value="1"/>
</dbReference>
<accession>A0A5J4RUR8</accession>
<dbReference type="Pfam" id="PF12728">
    <property type="entry name" value="HTH_17"/>
    <property type="match status" value="1"/>
</dbReference>
<gene>
    <name evidence="2" type="ORF">EZS27_015167</name>
</gene>
<feature type="domain" description="Helix-turn-helix" evidence="1">
    <location>
        <begin position="44"/>
        <end position="92"/>
    </location>
</feature>
<evidence type="ECO:0000259" key="1">
    <source>
        <dbReference type="Pfam" id="PF12728"/>
    </source>
</evidence>
<sequence length="98" mass="11695">MDNDIITRKAERVKKFFRSFDAMLDKIEVALTVSKPSLFGERFLTDVEMSEKLKISRRTLQVYRTEGKIPYFQFGGKSLYRESDIQRILDKNYFKELE</sequence>
<dbReference type="PANTHER" id="PTHR34585">
    <property type="match status" value="1"/>
</dbReference>
<evidence type="ECO:0000313" key="2">
    <source>
        <dbReference type="EMBL" id="KAA6336703.1"/>
    </source>
</evidence>
<dbReference type="AlphaFoldDB" id="A0A5J4RUR8"/>
<proteinExistence type="predicted"/>
<reference evidence="2" key="1">
    <citation type="submission" date="2019-03" db="EMBL/GenBank/DDBJ databases">
        <title>Single cell metagenomics reveals metabolic interactions within the superorganism composed of flagellate Streblomastix strix and complex community of Bacteroidetes bacteria on its surface.</title>
        <authorList>
            <person name="Treitli S.C."/>
            <person name="Kolisko M."/>
            <person name="Husnik F."/>
            <person name="Keeling P."/>
            <person name="Hampl V."/>
        </authorList>
    </citation>
    <scope>NUCLEOTIDE SEQUENCE</scope>
    <source>
        <strain evidence="2">STM</strain>
    </source>
</reference>